<dbReference type="AlphaFoldDB" id="A0A6V8I9P1"/>
<evidence type="ECO:0000259" key="1">
    <source>
        <dbReference type="Pfam" id="PF00501"/>
    </source>
</evidence>
<comment type="caution">
    <text evidence="3">The sequence shown here is derived from an EMBL/GenBank/DDBJ whole genome shotgun (WGS) entry which is preliminary data.</text>
</comment>
<dbReference type="Pfam" id="PF13193">
    <property type="entry name" value="AMP-binding_C"/>
    <property type="match status" value="1"/>
</dbReference>
<dbReference type="InterPro" id="IPR045851">
    <property type="entry name" value="AMP-bd_C_sf"/>
</dbReference>
<evidence type="ECO:0000313" key="3">
    <source>
        <dbReference type="EMBL" id="GFE94303.1"/>
    </source>
</evidence>
<evidence type="ECO:0000259" key="2">
    <source>
        <dbReference type="Pfam" id="PF13193"/>
    </source>
</evidence>
<dbReference type="InterPro" id="IPR020845">
    <property type="entry name" value="AMP-binding_CS"/>
</dbReference>
<accession>A0A6V8I9P1</accession>
<keyword evidence="3" id="KW-0436">Ligase</keyword>
<dbReference type="EMBL" id="BLJP01000010">
    <property type="protein sequence ID" value="GFE94303.1"/>
    <property type="molecule type" value="Genomic_DNA"/>
</dbReference>
<proteinExistence type="predicted"/>
<dbReference type="RefSeq" id="WP_086656524.1">
    <property type="nucleotide sequence ID" value="NZ_BLJP01000010.1"/>
</dbReference>
<organism evidence="3 4">
    <name type="scientific">Acetobacter persici</name>
    <dbReference type="NCBI Taxonomy" id="1076596"/>
    <lineage>
        <taxon>Bacteria</taxon>
        <taxon>Pseudomonadati</taxon>
        <taxon>Pseudomonadota</taxon>
        <taxon>Alphaproteobacteria</taxon>
        <taxon>Acetobacterales</taxon>
        <taxon>Acetobacteraceae</taxon>
        <taxon>Acetobacter</taxon>
    </lineage>
</organism>
<dbReference type="Pfam" id="PF00501">
    <property type="entry name" value="AMP-binding"/>
    <property type="match status" value="1"/>
</dbReference>
<protein>
    <submittedName>
        <fullName evidence="3">2-succinylbenzoate--CoA ligase</fullName>
    </submittedName>
</protein>
<feature type="domain" description="AMP-binding enzyme C-terminal" evidence="2">
    <location>
        <begin position="414"/>
        <end position="486"/>
    </location>
</feature>
<dbReference type="InterPro" id="IPR025110">
    <property type="entry name" value="AMP-bd_C"/>
</dbReference>
<reference evidence="3 4" key="1">
    <citation type="journal article" date="2020" name="Cell Rep.">
        <title>Local necrotic cells trigger systemic immune activation via gut microbiome dysbiosis in Drosophila.</title>
        <authorList>
            <person name="Kosakamoto H."/>
            <person name="Yamauchi T."/>
            <person name="Akuzawa-Tokita Y."/>
            <person name="Nishimura K."/>
            <person name="Soga T."/>
            <person name="Murakami T."/>
            <person name="Mori H."/>
            <person name="Yamamoto K."/>
            <person name="Miyazaki R."/>
            <person name="Koto A."/>
            <person name="Miura M."/>
            <person name="Obata F."/>
        </authorList>
    </citation>
    <scope>NUCLEOTIDE SEQUENCE [LARGE SCALE GENOMIC DNA]</scope>
    <source>
        <strain evidence="3 4">Ai</strain>
    </source>
</reference>
<dbReference type="Gene3D" id="3.30.300.30">
    <property type="match status" value="1"/>
</dbReference>
<sequence length="498" mass="53106">MSVQNLFLNAAARWPDTVALHEPATGQMLSFGDMQTALQGFGAFLAAQGVTPGARVGILADASIPYLIADYGSMVCGYVRVPFDPSLSVEELRNQISDADIAILLHDPTHAELAEQAAGATCVSLPTNWPISDAPTALTVSETALSTLASLNYTGGTTGHPKAVMHTQGSLNAVVNNIGLARPTDVGDVLLNVRPLWPIASVSVLAHLCHGGTVVLGGRFNPATFLSLLETTKAAYSSLVPTQIARLVQYIAEQGDVPESRKTLPFFRSLDVGAASLPSELLEKAMSLLGPRLSILYGMTEAPWSFYLPAPELTALHAAGNSIGAVGFPLRQVQVRLSAIIPPLNAGEVKICGPHLMAGYWKQPEKTASVLQDGWLATGDLGVMDNTHLLKIVGRSKEIIRSGGMSIQPSEVVECLLSHSSVAEAHVFGAADPEWGERACAAIVLHADTYIQEADLILHCKQRLSRHKVPKQILFVSHLPRSHYGKVQQAKLLKLLEA</sequence>
<dbReference type="PANTHER" id="PTHR43201">
    <property type="entry name" value="ACYL-COA SYNTHETASE"/>
    <property type="match status" value="1"/>
</dbReference>
<dbReference type="InterPro" id="IPR042099">
    <property type="entry name" value="ANL_N_sf"/>
</dbReference>
<dbReference type="Proteomes" id="UP000548726">
    <property type="component" value="Unassembled WGS sequence"/>
</dbReference>
<dbReference type="PANTHER" id="PTHR43201:SF32">
    <property type="entry name" value="2-SUCCINYLBENZOATE--COA LIGASE, CHLOROPLASTIC_PEROXISOMAL"/>
    <property type="match status" value="1"/>
</dbReference>
<dbReference type="GO" id="GO:0006631">
    <property type="term" value="P:fatty acid metabolic process"/>
    <property type="evidence" value="ECO:0007669"/>
    <property type="project" value="TreeGrafter"/>
</dbReference>
<evidence type="ECO:0000313" key="4">
    <source>
        <dbReference type="Proteomes" id="UP000548726"/>
    </source>
</evidence>
<dbReference type="InterPro" id="IPR000873">
    <property type="entry name" value="AMP-dep_synth/lig_dom"/>
</dbReference>
<dbReference type="SUPFAM" id="SSF56801">
    <property type="entry name" value="Acetyl-CoA synthetase-like"/>
    <property type="match status" value="1"/>
</dbReference>
<gene>
    <name evidence="3" type="primary">menE</name>
    <name evidence="3" type="ORF">DmAi_23620</name>
</gene>
<dbReference type="OrthoDB" id="9803968at2"/>
<dbReference type="GO" id="GO:0031956">
    <property type="term" value="F:medium-chain fatty acid-CoA ligase activity"/>
    <property type="evidence" value="ECO:0007669"/>
    <property type="project" value="TreeGrafter"/>
</dbReference>
<name>A0A6V8I9P1_9PROT</name>
<keyword evidence="4" id="KW-1185">Reference proteome</keyword>
<feature type="domain" description="AMP-dependent synthetase/ligase" evidence="1">
    <location>
        <begin position="9"/>
        <end position="361"/>
    </location>
</feature>
<dbReference type="PROSITE" id="PS00455">
    <property type="entry name" value="AMP_BINDING"/>
    <property type="match status" value="1"/>
</dbReference>
<dbReference type="Gene3D" id="3.40.50.12780">
    <property type="entry name" value="N-terminal domain of ligase-like"/>
    <property type="match status" value="1"/>
</dbReference>